<dbReference type="EMBL" id="BNEE01000006">
    <property type="protein sequence ID" value="GHI85019.1"/>
    <property type="molecule type" value="Genomic_DNA"/>
</dbReference>
<evidence type="ECO:0000313" key="1">
    <source>
        <dbReference type="EMBL" id="GHI85019.1"/>
    </source>
</evidence>
<proteinExistence type="predicted"/>
<comment type="caution">
    <text evidence="1">The sequence shown here is derived from an EMBL/GenBank/DDBJ whole genome shotgun (WGS) entry which is preliminary data.</text>
</comment>
<reference evidence="1" key="1">
    <citation type="submission" date="2020-09" db="EMBL/GenBank/DDBJ databases">
        <title>Whole genome shotgun sequence of Streptomyces xanthophaeus NBRC 12829.</title>
        <authorList>
            <person name="Komaki H."/>
            <person name="Tamura T."/>
        </authorList>
    </citation>
    <scope>NUCLEOTIDE SEQUENCE</scope>
    <source>
        <strain evidence="1">NBRC 12829</strain>
    </source>
</reference>
<accession>A0A919GW57</accession>
<evidence type="ECO:0000313" key="2">
    <source>
        <dbReference type="Proteomes" id="UP000600026"/>
    </source>
</evidence>
<protein>
    <submittedName>
        <fullName evidence="1">Uncharacterized protein</fullName>
    </submittedName>
</protein>
<gene>
    <name evidence="1" type="ORF">Sxan_23830</name>
</gene>
<dbReference type="Proteomes" id="UP000600026">
    <property type="component" value="Unassembled WGS sequence"/>
</dbReference>
<name>A0A919GW57_9ACTN</name>
<dbReference type="RefSeq" id="WP_308443079.1">
    <property type="nucleotide sequence ID" value="NZ_BNEE01000006.1"/>
</dbReference>
<dbReference type="AlphaFoldDB" id="A0A919GW57"/>
<keyword evidence="2" id="KW-1185">Reference proteome</keyword>
<dbReference type="PROSITE" id="PS51257">
    <property type="entry name" value="PROKAR_LIPOPROTEIN"/>
    <property type="match status" value="1"/>
</dbReference>
<organism evidence="1 2">
    <name type="scientific">Streptomyces xanthophaeus</name>
    <dbReference type="NCBI Taxonomy" id="67385"/>
    <lineage>
        <taxon>Bacteria</taxon>
        <taxon>Bacillati</taxon>
        <taxon>Actinomycetota</taxon>
        <taxon>Actinomycetes</taxon>
        <taxon>Kitasatosporales</taxon>
        <taxon>Streptomycetaceae</taxon>
        <taxon>Streptomyces</taxon>
    </lineage>
</organism>
<sequence>MPDPKGGGPTCQFSWLFVGCARQVRPLWLDYAGGAIPRERRTHMARPYNPGPKQFVFAVGDGNDQQVSVGDPQEAYVAFSAFFRGRDSDTYTIKDELSGQGLVLMPGQGVISRIRDADRPRSEYLQVDRGNRFLPSAMLFFENGYAGLDRFGQWFSDLADLDASPETRGAARAAAITTEAAAIEEVARIWADSGYVDPSDQYYVFFDSHGVDDDRAERAELLKLIEFLGLERVDAPAEAAGGEVWVRTDTRLDDEFARWS</sequence>